<dbReference type="RefSeq" id="WP_165008617.1">
    <property type="nucleotide sequence ID" value="NZ_CP064954.1"/>
</dbReference>
<dbReference type="InterPro" id="IPR050356">
    <property type="entry name" value="SulA_CellDiv_inhibitor"/>
</dbReference>
<evidence type="ECO:0000313" key="5">
    <source>
        <dbReference type="EMBL" id="QPK80267.1"/>
    </source>
</evidence>
<dbReference type="Proteomes" id="UP000594681">
    <property type="component" value="Chromosome"/>
</dbReference>
<accession>A0A7T0PD02</accession>
<evidence type="ECO:0000256" key="2">
    <source>
        <dbReference type="ARBA" id="ARBA00022763"/>
    </source>
</evidence>
<dbReference type="Pfam" id="PF00817">
    <property type="entry name" value="IMS"/>
    <property type="match status" value="1"/>
</dbReference>
<feature type="domain" description="UmuC" evidence="4">
    <location>
        <begin position="23"/>
        <end position="147"/>
    </location>
</feature>
<dbReference type="EMBL" id="CP064954">
    <property type="protein sequence ID" value="QPK80267.1"/>
    <property type="molecule type" value="Genomic_DNA"/>
</dbReference>
<sequence length="511" mass="53801">MRIAALWFPDWPLQAAGAQLSVPGAVVSRHRIAVCNAAARAAGARRGMRLRQAQALCPQLQVFDANPQRDGAVFSQIVESIDDVTASMEVLRPGMAVVDITAAARFHGGEDAVLEMLLDAVARAGLDTQAGAADELPTALLAARAGKVVAPGQSREFLATQPVSSLAAEVALGCDADLVEQLHKLGLRTLGELAALPSAQVATRFGRAGARAWGIASAVPDRRVAPAEVPAQLSVSIQPEEPIERVDAAAFAARQLAAQLHARLAAAGLVCVRLRVRAELSTGQHLERMWRTTQALEEAATADRVRWQLDGWLTQGGGGGIVGLELAPAEVAAPGPGQLWAAGASDEQMRRAVARVQSQLGIDKVVQPRAGGGRGVAERVELTPFGEARDPAPQGSWPGRIPAPLPARLGGGVGHPAARMQLVDAAGQPIIVTAEALLSAAPHAARWGAQNYYVAGWAGPWPVDAPWWDAHSSTGRVARLQLVGQREGEAVQRAWLLQWSQGAWRVEAAYF</sequence>
<dbReference type="KEGG" id="cliz:G7Y31_02660"/>
<organism evidence="5 6">
    <name type="scientific">Corynebacterium lizhenjunii</name>
    <dbReference type="NCBI Taxonomy" id="2709394"/>
    <lineage>
        <taxon>Bacteria</taxon>
        <taxon>Bacillati</taxon>
        <taxon>Actinomycetota</taxon>
        <taxon>Actinomycetes</taxon>
        <taxon>Mycobacteriales</taxon>
        <taxon>Corynebacteriaceae</taxon>
        <taxon>Corynebacterium</taxon>
    </lineage>
</organism>
<dbReference type="PANTHER" id="PTHR35369">
    <property type="entry name" value="BLR3025 PROTEIN-RELATED"/>
    <property type="match status" value="1"/>
</dbReference>
<dbReference type="GO" id="GO:0006281">
    <property type="term" value="P:DNA repair"/>
    <property type="evidence" value="ECO:0007669"/>
    <property type="project" value="InterPro"/>
</dbReference>
<comment type="function">
    <text evidence="3">Poorly processive, error-prone DNA polymerase involved in untargeted mutagenesis. Copies undamaged DNA at stalled replication forks, which arise in vivo from mismatched or misaligned primer ends. These misaligned primers can be extended by PolIV. Exhibits no 3'-5' exonuclease (proofreading) activity. May be involved in translesional synthesis, in conjunction with the beta clamp from PolIII.</text>
</comment>
<dbReference type="SUPFAM" id="SSF56672">
    <property type="entry name" value="DNA/RNA polymerases"/>
    <property type="match status" value="1"/>
</dbReference>
<dbReference type="PANTHER" id="PTHR35369:SF2">
    <property type="entry name" value="BLR3025 PROTEIN"/>
    <property type="match status" value="1"/>
</dbReference>
<protein>
    <submittedName>
        <fullName evidence="5">DNA polymerase Y family protein</fullName>
    </submittedName>
</protein>
<comment type="similarity">
    <text evidence="1">Belongs to the DNA polymerase type-Y family.</text>
</comment>
<dbReference type="InterPro" id="IPR043128">
    <property type="entry name" value="Rev_trsase/Diguanyl_cyclase"/>
</dbReference>
<evidence type="ECO:0000313" key="6">
    <source>
        <dbReference type="Proteomes" id="UP000594681"/>
    </source>
</evidence>
<dbReference type="InterPro" id="IPR043502">
    <property type="entry name" value="DNA/RNA_pol_sf"/>
</dbReference>
<dbReference type="AlphaFoldDB" id="A0A7T0PD02"/>
<keyword evidence="6" id="KW-1185">Reference proteome</keyword>
<evidence type="ECO:0000256" key="1">
    <source>
        <dbReference type="ARBA" id="ARBA00010945"/>
    </source>
</evidence>
<keyword evidence="2" id="KW-0227">DNA damage</keyword>
<reference evidence="5 6" key="1">
    <citation type="submission" date="2020-11" db="EMBL/GenBank/DDBJ databases">
        <title>Corynebacterium sp. ZJ-599.</title>
        <authorList>
            <person name="Zhou J."/>
        </authorList>
    </citation>
    <scope>NUCLEOTIDE SEQUENCE [LARGE SCALE GENOMIC DNA]</scope>
    <source>
        <strain evidence="5 6">ZJ-599</strain>
    </source>
</reference>
<evidence type="ECO:0000259" key="4">
    <source>
        <dbReference type="PROSITE" id="PS50173"/>
    </source>
</evidence>
<proteinExistence type="inferred from homology"/>
<dbReference type="Gene3D" id="3.40.1170.60">
    <property type="match status" value="1"/>
</dbReference>
<gene>
    <name evidence="5" type="ORF">G7Y31_02660</name>
</gene>
<evidence type="ECO:0000256" key="3">
    <source>
        <dbReference type="ARBA" id="ARBA00025589"/>
    </source>
</evidence>
<dbReference type="Gene3D" id="3.30.70.270">
    <property type="match status" value="1"/>
</dbReference>
<dbReference type="CDD" id="cd03468">
    <property type="entry name" value="PolY_like"/>
    <property type="match status" value="1"/>
</dbReference>
<name>A0A7T0PD02_9CORY</name>
<dbReference type="InterPro" id="IPR001126">
    <property type="entry name" value="UmuC"/>
</dbReference>
<dbReference type="PROSITE" id="PS50173">
    <property type="entry name" value="UMUC"/>
    <property type="match status" value="1"/>
</dbReference>